<reference evidence="1" key="1">
    <citation type="submission" date="2020-01" db="EMBL/GenBank/DDBJ databases">
        <authorList>
            <consortium name="DOE Joint Genome Institute"/>
            <person name="Haridas S."/>
            <person name="Albert R."/>
            <person name="Binder M."/>
            <person name="Bloem J."/>
            <person name="Labutti K."/>
            <person name="Salamov A."/>
            <person name="Andreopoulos B."/>
            <person name="Baker S.E."/>
            <person name="Barry K."/>
            <person name="Bills G."/>
            <person name="Bluhm B.H."/>
            <person name="Cannon C."/>
            <person name="Castanera R."/>
            <person name="Culley D.E."/>
            <person name="Daum C."/>
            <person name="Ezra D."/>
            <person name="Gonzalez J.B."/>
            <person name="Henrissat B."/>
            <person name="Kuo A."/>
            <person name="Liang C."/>
            <person name="Lipzen A."/>
            <person name="Lutzoni F."/>
            <person name="Magnuson J."/>
            <person name="Mondo S."/>
            <person name="Nolan M."/>
            <person name="Ohm R."/>
            <person name="Pangilinan J."/>
            <person name="Park H.-J."/>
            <person name="Ramirez L."/>
            <person name="Alfaro M."/>
            <person name="Sun H."/>
            <person name="Tritt A."/>
            <person name="Yoshinaga Y."/>
            <person name="Zwiers L.-H."/>
            <person name="Turgeon B.G."/>
            <person name="Goodwin S.B."/>
            <person name="Spatafora J.W."/>
            <person name="Crous P.W."/>
            <person name="Grigoriev I.V."/>
        </authorList>
    </citation>
    <scope>NUCLEOTIDE SEQUENCE</scope>
    <source>
        <strain evidence="1">P77</strain>
    </source>
</reference>
<dbReference type="EMBL" id="ML975247">
    <property type="protein sequence ID" value="KAF1839020.1"/>
    <property type="molecule type" value="Genomic_DNA"/>
</dbReference>
<organism evidence="1 2">
    <name type="scientific">Decorospora gaudefroyi</name>
    <dbReference type="NCBI Taxonomy" id="184978"/>
    <lineage>
        <taxon>Eukaryota</taxon>
        <taxon>Fungi</taxon>
        <taxon>Dikarya</taxon>
        <taxon>Ascomycota</taxon>
        <taxon>Pezizomycotina</taxon>
        <taxon>Dothideomycetes</taxon>
        <taxon>Pleosporomycetidae</taxon>
        <taxon>Pleosporales</taxon>
        <taxon>Pleosporineae</taxon>
        <taxon>Pleosporaceae</taxon>
        <taxon>Decorospora</taxon>
    </lineage>
</organism>
<keyword evidence="2" id="KW-1185">Reference proteome</keyword>
<name>A0A6A5KS80_9PLEO</name>
<evidence type="ECO:0000313" key="2">
    <source>
        <dbReference type="Proteomes" id="UP000800040"/>
    </source>
</evidence>
<accession>A0A6A5KS80</accession>
<dbReference type="Proteomes" id="UP000800040">
    <property type="component" value="Unassembled WGS sequence"/>
</dbReference>
<proteinExistence type="predicted"/>
<dbReference type="AlphaFoldDB" id="A0A6A5KS80"/>
<protein>
    <submittedName>
        <fullName evidence="1">Uncharacterized protein</fullName>
    </submittedName>
</protein>
<sequence length="163" mass="18528">MRGALGQVFLGRFTHWFRGRGGGNYNGASNAARENAKLQPGLGAVSCRSTRPNYIFASLAKRRLRDPYIDMCRIIMGRLYCVHSMERRRQVSCSVTKVELHVLHPGSIHCCQRSQICRTRVGSKPGENHEPPHRSRIYLGLLSDVCFELWKPTSPIATERYKL</sequence>
<evidence type="ECO:0000313" key="1">
    <source>
        <dbReference type="EMBL" id="KAF1839020.1"/>
    </source>
</evidence>
<gene>
    <name evidence="1" type="ORF">BDW02DRAFT_273589</name>
</gene>